<sequence>MNSLLRPPLPGPSLCARRRVSPLPLPLPAKGRLGSAALGGGGRRCRRGLAVAASAAPSWMEEAALLEEGGRRNPSVSDSYRPEGLPRPNATVLEAQARVCTGPGQTRPLGEEQAMRVLDTILRSSEFSQLFLLGNGANLKARCKPDAHYHSAAVSFFIFIAFHKKLTLHFICTFVAMGELKEEPVSSAQLGALFAGMTIRANSFPEATQWSEGERRAMSIFWPRLVQVLPPEVKFIADPEGTIMGANGLTGPRYVGQGTGEMRLVGALREVLAGGHLGYEEVQCVLKDILPIGSSSSSTVVSEALLAAFLIGQRMNRETDRELKAYCLAYDDELGPPPVADVKSLTHYGEPYDGNTRFFRSTLFVAAVRACYGESCLLHGVEWMPPKGGITEGQMLKFMGANIHLSPTQAKTLLEDENAGFANLNLQEACPPLYSIIGLREHIKKRPPLATSEKVQQFVRARGRESMIAGFYHEGYEDPLLMLMRRRTIHAGLVVKGEEGALSMTTKERSAHASKGLPVNHCSGFRTPNSINSSETDGIARESFRVIVNAQELGFESTETPRTDRSVLKNLELGLAALGGEKGAAYDRIVLNAAMADHLLGCSGAEDINNALDRAREAIDSGNALRRLMSYIKMSHKVA</sequence>
<keyword evidence="1" id="KW-0328">Glycosyltransferase</keyword>
<dbReference type="Proteomes" id="UP000095767">
    <property type="component" value="Unassembled WGS sequence"/>
</dbReference>
<dbReference type="EMBL" id="LWDX02011621">
    <property type="protein sequence ID" value="OEL35612.1"/>
    <property type="molecule type" value="Genomic_DNA"/>
</dbReference>
<feature type="region of interest" description="Disordered" evidence="3">
    <location>
        <begin position="67"/>
        <end position="87"/>
    </location>
</feature>
<dbReference type="GO" id="GO:0016757">
    <property type="term" value="F:glycosyltransferase activity"/>
    <property type="evidence" value="ECO:0007669"/>
    <property type="project" value="UniProtKB-KW"/>
</dbReference>
<reference evidence="4 5" key="1">
    <citation type="submission" date="2016-09" db="EMBL/GenBank/DDBJ databases">
        <title>The draft genome of Dichanthelium oligosanthes: A C3 panicoid grass species.</title>
        <authorList>
            <person name="Studer A.J."/>
            <person name="Schnable J.C."/>
            <person name="Brutnell T.P."/>
        </authorList>
    </citation>
    <scope>NUCLEOTIDE SEQUENCE [LARGE SCALE GENOMIC DNA]</scope>
    <source>
        <strain evidence="5">cv. Kellogg 1175</strain>
        <tissue evidence="4">Leaf</tissue>
    </source>
</reference>
<gene>
    <name evidence="4" type="ORF">BAE44_0003374</name>
</gene>
<evidence type="ECO:0000313" key="4">
    <source>
        <dbReference type="EMBL" id="OEL35612.1"/>
    </source>
</evidence>
<dbReference type="SUPFAM" id="SSF52418">
    <property type="entry name" value="Nucleoside phosphorylase/phosphoribosyltransferase catalytic domain"/>
    <property type="match status" value="1"/>
</dbReference>
<dbReference type="Gene3D" id="3.40.1030.10">
    <property type="entry name" value="Nucleoside phosphorylase/phosphoribosyltransferase catalytic domain"/>
    <property type="match status" value="1"/>
</dbReference>
<dbReference type="InterPro" id="IPR035902">
    <property type="entry name" value="Nuc_phospho_transferase"/>
</dbReference>
<dbReference type="InterPro" id="IPR036320">
    <property type="entry name" value="Glycosyl_Trfase_fam3_N_dom_sf"/>
</dbReference>
<dbReference type="STRING" id="888268.A0A1E5WDY6"/>
<dbReference type="OrthoDB" id="2013632at2759"/>
<evidence type="ECO:0000313" key="5">
    <source>
        <dbReference type="Proteomes" id="UP000095767"/>
    </source>
</evidence>
<dbReference type="GO" id="GO:0005829">
    <property type="term" value="C:cytosol"/>
    <property type="evidence" value="ECO:0007669"/>
    <property type="project" value="TreeGrafter"/>
</dbReference>
<evidence type="ECO:0000256" key="2">
    <source>
        <dbReference type="ARBA" id="ARBA00022679"/>
    </source>
</evidence>
<dbReference type="PANTHER" id="PTHR11922">
    <property type="entry name" value="GMP SYNTHASE-RELATED"/>
    <property type="match status" value="1"/>
</dbReference>
<dbReference type="PANTHER" id="PTHR11922:SF1">
    <property type="entry name" value="ANTHRANILATE PHOSPHORIBOSYLTRANSFERASE"/>
    <property type="match status" value="1"/>
</dbReference>
<dbReference type="AlphaFoldDB" id="A0A1E5WDY6"/>
<dbReference type="FunFam" id="3.40.1030.10:FF:000005">
    <property type="entry name" value="Anthranilate phosphoribosyltransferase"/>
    <property type="match status" value="1"/>
</dbReference>
<dbReference type="GO" id="GO:0003921">
    <property type="term" value="F:GMP synthase activity"/>
    <property type="evidence" value="ECO:0007669"/>
    <property type="project" value="TreeGrafter"/>
</dbReference>
<evidence type="ECO:0000256" key="3">
    <source>
        <dbReference type="SAM" id="MobiDB-lite"/>
    </source>
</evidence>
<organism evidence="4 5">
    <name type="scientific">Dichanthelium oligosanthes</name>
    <dbReference type="NCBI Taxonomy" id="888268"/>
    <lineage>
        <taxon>Eukaryota</taxon>
        <taxon>Viridiplantae</taxon>
        <taxon>Streptophyta</taxon>
        <taxon>Embryophyta</taxon>
        <taxon>Tracheophyta</taxon>
        <taxon>Spermatophyta</taxon>
        <taxon>Magnoliopsida</taxon>
        <taxon>Liliopsida</taxon>
        <taxon>Poales</taxon>
        <taxon>Poaceae</taxon>
        <taxon>PACMAD clade</taxon>
        <taxon>Panicoideae</taxon>
        <taxon>Panicodae</taxon>
        <taxon>Paniceae</taxon>
        <taxon>Dichantheliinae</taxon>
        <taxon>Dichanthelium</taxon>
    </lineage>
</organism>
<evidence type="ECO:0008006" key="6">
    <source>
        <dbReference type="Google" id="ProtNLM"/>
    </source>
</evidence>
<dbReference type="SUPFAM" id="SSF47648">
    <property type="entry name" value="Nucleoside phosphorylase/phosphoribosyltransferase N-terminal domain"/>
    <property type="match status" value="1"/>
</dbReference>
<protein>
    <recommendedName>
        <fullName evidence="6">Anthranilate phosphoribosyltransferase</fullName>
    </recommendedName>
</protein>
<name>A0A1E5WDY6_9POAL</name>
<accession>A0A1E5WDY6</accession>
<proteinExistence type="predicted"/>
<keyword evidence="2" id="KW-0808">Transferase</keyword>
<comment type="caution">
    <text evidence="4">The sequence shown here is derived from an EMBL/GenBank/DDBJ whole genome shotgun (WGS) entry which is preliminary data.</text>
</comment>
<evidence type="ECO:0000256" key="1">
    <source>
        <dbReference type="ARBA" id="ARBA00022676"/>
    </source>
</evidence>
<keyword evidence="5" id="KW-1185">Reference proteome</keyword>